<sequence length="312" mass="32231">MPYLTSYGGIWGAIPQSQGRVFWVSAGDSCVVNGETYHASDNNDGLSPERPCRRVNHVIDNLVTANAGDVVVLLAGTHTLQNAAGTSTSLAMDTAGVTLMGLPCGQGNFLQQRTTIAAVTGDQNVNVTAANIEIAYLNFIPVTADTAIDISADGDNVHIHHCSFDLSTPAADTGTKGIEFIGAASYPLIHHIYAYCDGAQGPAIELGTINYGVVRDCIMVCTAGSWAAAMVTGAGGTTNLVENCIFLCDGTAITDAITGGASAAGAWTFRFCHFPVLCDELDGFTATHAELNQCYIATVGGGSGGTQVTPTT</sequence>
<proteinExistence type="predicted"/>
<dbReference type="AlphaFoldDB" id="A0A0S8G561"/>
<dbReference type="Gene3D" id="2.160.20.10">
    <property type="entry name" value="Single-stranded right-handed beta-helix, Pectin lyase-like"/>
    <property type="match status" value="1"/>
</dbReference>
<dbReference type="SUPFAM" id="SSF51126">
    <property type="entry name" value="Pectin lyase-like"/>
    <property type="match status" value="1"/>
</dbReference>
<dbReference type="InterPro" id="IPR012334">
    <property type="entry name" value="Pectin_lyas_fold"/>
</dbReference>
<dbReference type="Proteomes" id="UP000051717">
    <property type="component" value="Unassembled WGS sequence"/>
</dbReference>
<organism evidence="1 2">
    <name type="scientific">candidate division TA06 bacterium SM23_40</name>
    <dbReference type="NCBI Taxonomy" id="1703774"/>
    <lineage>
        <taxon>Bacteria</taxon>
        <taxon>Bacteria division TA06</taxon>
    </lineage>
</organism>
<reference evidence="1 2" key="1">
    <citation type="journal article" date="2015" name="Microbiome">
        <title>Genomic resolution of linkages in carbon, nitrogen, and sulfur cycling among widespread estuary sediment bacteria.</title>
        <authorList>
            <person name="Baker B.J."/>
            <person name="Lazar C.S."/>
            <person name="Teske A.P."/>
            <person name="Dick G.J."/>
        </authorList>
    </citation>
    <scope>NUCLEOTIDE SEQUENCE [LARGE SCALE GENOMIC DNA]</scope>
    <source>
        <strain evidence="1">SM23_40</strain>
    </source>
</reference>
<evidence type="ECO:0008006" key="3">
    <source>
        <dbReference type="Google" id="ProtNLM"/>
    </source>
</evidence>
<evidence type="ECO:0000313" key="1">
    <source>
        <dbReference type="EMBL" id="KPK68179.1"/>
    </source>
</evidence>
<name>A0A0S8G561_UNCT6</name>
<accession>A0A0S8G561</accession>
<evidence type="ECO:0000313" key="2">
    <source>
        <dbReference type="Proteomes" id="UP000051717"/>
    </source>
</evidence>
<dbReference type="InterPro" id="IPR011050">
    <property type="entry name" value="Pectin_lyase_fold/virulence"/>
</dbReference>
<protein>
    <recommendedName>
        <fullName evidence="3">Right handed beta helix domain-containing protein</fullName>
    </recommendedName>
</protein>
<dbReference type="EMBL" id="LJUI01000087">
    <property type="protein sequence ID" value="KPK68179.1"/>
    <property type="molecule type" value="Genomic_DNA"/>
</dbReference>
<gene>
    <name evidence="1" type="ORF">AMJ82_08945</name>
</gene>
<comment type="caution">
    <text evidence="1">The sequence shown here is derived from an EMBL/GenBank/DDBJ whole genome shotgun (WGS) entry which is preliminary data.</text>
</comment>